<keyword evidence="1" id="KW-0732">Signal</keyword>
<dbReference type="GO" id="GO:0004553">
    <property type="term" value="F:hydrolase activity, hydrolyzing O-glycosyl compounds"/>
    <property type="evidence" value="ECO:0007669"/>
    <property type="project" value="InterPro"/>
</dbReference>
<gene>
    <name evidence="3" type="ORF">GOMPHAMPRED_005346</name>
</gene>
<accession>A0A8H3FTY0</accession>
<dbReference type="PROSITE" id="PS51762">
    <property type="entry name" value="GH16_2"/>
    <property type="match status" value="1"/>
</dbReference>
<dbReference type="Pfam" id="PF26113">
    <property type="entry name" value="GH16_XgeA"/>
    <property type="match status" value="1"/>
</dbReference>
<evidence type="ECO:0000313" key="3">
    <source>
        <dbReference type="EMBL" id="CAF9929249.1"/>
    </source>
</evidence>
<protein>
    <recommendedName>
        <fullName evidence="2">GH16 domain-containing protein</fullName>
    </recommendedName>
</protein>
<feature type="domain" description="GH16" evidence="2">
    <location>
        <begin position="31"/>
        <end position="313"/>
    </location>
</feature>
<evidence type="ECO:0000313" key="4">
    <source>
        <dbReference type="Proteomes" id="UP000664169"/>
    </source>
</evidence>
<dbReference type="InterPro" id="IPR000757">
    <property type="entry name" value="Beta-glucanase-like"/>
</dbReference>
<dbReference type="OrthoDB" id="192832at2759"/>
<dbReference type="CDD" id="cd02181">
    <property type="entry name" value="GH16_fungal_Lam16A_glucanase"/>
    <property type="match status" value="1"/>
</dbReference>
<sequence length="349" mass="37070">MYLPLFFLVTSLGSALGTPLAPRAAKSTSSTSYKLNTIYTSANFFSSFTFFSDPDPTSGHVVYQTRDKASQLSLAGMLPDIDQQPIYLATEHSQPAPDGRPSIRVQSTASWTHGLFVFDIAHMPTGCGTWPALWLLGSGAAWPTYGEIDIVEGVNDQIGNSMTMHTSAGCAVSNSSTLFTGSLATPNCDVNAANQGKNAGCSIADTNPASFGPAFNKNGGGVYAVQWTSEAVTIWFFPPRSTSKTAIPSDLQSALASTSAQSSKLLNPSSWPTPQARFAGKGCDLDTHVKNQSIIINTSLCGDWAGATWEQSSCAKKASTCDEFVTANPTAFKDAFWAIRSIQVWQIGS</sequence>
<feature type="chain" id="PRO_5034243409" description="GH16 domain-containing protein" evidence="1">
    <location>
        <begin position="18"/>
        <end position="349"/>
    </location>
</feature>
<evidence type="ECO:0000256" key="1">
    <source>
        <dbReference type="SAM" id="SignalP"/>
    </source>
</evidence>
<keyword evidence="4" id="KW-1185">Reference proteome</keyword>
<comment type="caution">
    <text evidence="3">The sequence shown here is derived from an EMBL/GenBank/DDBJ whole genome shotgun (WGS) entry which is preliminary data.</text>
</comment>
<dbReference type="InterPro" id="IPR050546">
    <property type="entry name" value="Glycosyl_Hydrlase_16"/>
</dbReference>
<proteinExistence type="predicted"/>
<evidence type="ECO:0000259" key="2">
    <source>
        <dbReference type="PROSITE" id="PS51762"/>
    </source>
</evidence>
<dbReference type="PANTHER" id="PTHR10963:SF24">
    <property type="entry name" value="GLYCOSIDASE C21B10.07-RELATED"/>
    <property type="match status" value="1"/>
</dbReference>
<dbReference type="EMBL" id="CAJPDQ010000032">
    <property type="protein sequence ID" value="CAF9929249.1"/>
    <property type="molecule type" value="Genomic_DNA"/>
</dbReference>
<feature type="signal peptide" evidence="1">
    <location>
        <begin position="1"/>
        <end position="17"/>
    </location>
</feature>
<dbReference type="PANTHER" id="PTHR10963">
    <property type="entry name" value="GLYCOSYL HYDROLASE-RELATED"/>
    <property type="match status" value="1"/>
</dbReference>
<dbReference type="SUPFAM" id="SSF49899">
    <property type="entry name" value="Concanavalin A-like lectins/glucanases"/>
    <property type="match status" value="1"/>
</dbReference>
<dbReference type="Proteomes" id="UP000664169">
    <property type="component" value="Unassembled WGS sequence"/>
</dbReference>
<dbReference type="AlphaFoldDB" id="A0A8H3FTY0"/>
<dbReference type="Gene3D" id="2.60.120.200">
    <property type="match status" value="1"/>
</dbReference>
<name>A0A8H3FTY0_9LECA</name>
<dbReference type="GO" id="GO:0009251">
    <property type="term" value="P:glucan catabolic process"/>
    <property type="evidence" value="ECO:0007669"/>
    <property type="project" value="TreeGrafter"/>
</dbReference>
<organism evidence="3 4">
    <name type="scientific">Gomphillus americanus</name>
    <dbReference type="NCBI Taxonomy" id="1940652"/>
    <lineage>
        <taxon>Eukaryota</taxon>
        <taxon>Fungi</taxon>
        <taxon>Dikarya</taxon>
        <taxon>Ascomycota</taxon>
        <taxon>Pezizomycotina</taxon>
        <taxon>Lecanoromycetes</taxon>
        <taxon>OSLEUM clade</taxon>
        <taxon>Ostropomycetidae</taxon>
        <taxon>Ostropales</taxon>
        <taxon>Graphidaceae</taxon>
        <taxon>Gomphilloideae</taxon>
        <taxon>Gomphillus</taxon>
    </lineage>
</organism>
<reference evidence="3" key="1">
    <citation type="submission" date="2021-03" db="EMBL/GenBank/DDBJ databases">
        <authorList>
            <person name="Tagirdzhanova G."/>
        </authorList>
    </citation>
    <scope>NUCLEOTIDE SEQUENCE</scope>
</reference>
<dbReference type="InterPro" id="IPR013320">
    <property type="entry name" value="ConA-like_dom_sf"/>
</dbReference>